<dbReference type="SUPFAM" id="SSF47789">
    <property type="entry name" value="C-terminal domain of RNA polymerase alpha subunit"/>
    <property type="match status" value="1"/>
</dbReference>
<name>A0A517ZP70_9PLAN</name>
<dbReference type="AlphaFoldDB" id="A0A517ZP70"/>
<keyword evidence="2" id="KW-1185">Reference proteome</keyword>
<evidence type="ECO:0000313" key="2">
    <source>
        <dbReference type="Proteomes" id="UP000319383"/>
    </source>
</evidence>
<evidence type="ECO:0008006" key="3">
    <source>
        <dbReference type="Google" id="ProtNLM"/>
    </source>
</evidence>
<dbReference type="Gene3D" id="1.10.150.20">
    <property type="entry name" value="5' to 3' exonuclease, C-terminal subdomain"/>
    <property type="match status" value="1"/>
</dbReference>
<organism evidence="1 2">
    <name type="scientific">Symmachiella dynata</name>
    <dbReference type="NCBI Taxonomy" id="2527995"/>
    <lineage>
        <taxon>Bacteria</taxon>
        <taxon>Pseudomonadati</taxon>
        <taxon>Planctomycetota</taxon>
        <taxon>Planctomycetia</taxon>
        <taxon>Planctomycetales</taxon>
        <taxon>Planctomycetaceae</taxon>
        <taxon>Symmachiella</taxon>
    </lineage>
</organism>
<proteinExistence type="predicted"/>
<dbReference type="Proteomes" id="UP000319383">
    <property type="component" value="Chromosome"/>
</dbReference>
<evidence type="ECO:0000313" key="1">
    <source>
        <dbReference type="EMBL" id="QDU44278.1"/>
    </source>
</evidence>
<dbReference type="EMBL" id="CP036276">
    <property type="protein sequence ID" value="QDU44278.1"/>
    <property type="molecule type" value="Genomic_DNA"/>
</dbReference>
<gene>
    <name evidence="1" type="ORF">Mal52_27570</name>
</gene>
<dbReference type="RefSeq" id="WP_197534875.1">
    <property type="nucleotide sequence ID" value="NZ_CP036276.1"/>
</dbReference>
<protein>
    <recommendedName>
        <fullName evidence="3">DNA-binding protein</fullName>
    </recommendedName>
</protein>
<reference evidence="1 2" key="1">
    <citation type="submission" date="2019-02" db="EMBL/GenBank/DDBJ databases">
        <title>Deep-cultivation of Planctomycetes and their phenomic and genomic characterization uncovers novel biology.</title>
        <authorList>
            <person name="Wiegand S."/>
            <person name="Jogler M."/>
            <person name="Boedeker C."/>
            <person name="Pinto D."/>
            <person name="Vollmers J."/>
            <person name="Rivas-Marin E."/>
            <person name="Kohn T."/>
            <person name="Peeters S.H."/>
            <person name="Heuer A."/>
            <person name="Rast P."/>
            <person name="Oberbeckmann S."/>
            <person name="Bunk B."/>
            <person name="Jeske O."/>
            <person name="Meyerdierks A."/>
            <person name="Storesund J.E."/>
            <person name="Kallscheuer N."/>
            <person name="Luecker S."/>
            <person name="Lage O.M."/>
            <person name="Pohl T."/>
            <person name="Merkel B.J."/>
            <person name="Hornburger P."/>
            <person name="Mueller R.-W."/>
            <person name="Bruemmer F."/>
            <person name="Labrenz M."/>
            <person name="Spormann A.M."/>
            <person name="Op den Camp H."/>
            <person name="Overmann J."/>
            <person name="Amann R."/>
            <person name="Jetten M.S.M."/>
            <person name="Mascher T."/>
            <person name="Medema M.H."/>
            <person name="Devos D.P."/>
            <person name="Kaster A.-K."/>
            <person name="Ovreas L."/>
            <person name="Rohde M."/>
            <person name="Galperin M.Y."/>
            <person name="Jogler C."/>
        </authorList>
    </citation>
    <scope>NUCLEOTIDE SEQUENCE [LARGE SCALE GENOMIC DNA]</scope>
    <source>
        <strain evidence="1 2">Mal52</strain>
    </source>
</reference>
<accession>A0A517ZP70</accession>
<sequence>MSKRKHSTKVSDCPITSHPKVRLASDAETDAIKQNFPKGIARPALRALLSAGLTSLDQLTSISLEELSALHGMGPKAVKSLQAGLLSLGLDFRTSNTTNTTDTNHKESK</sequence>
<dbReference type="KEGG" id="sdyn:Mal52_27570"/>